<gene>
    <name evidence="1" type="ORF">I545_5799</name>
</gene>
<proteinExistence type="predicted"/>
<name>X7YTD0_MYCKA</name>
<dbReference type="PATRIC" id="fig|1299326.3.peg.5582"/>
<evidence type="ECO:0000313" key="2">
    <source>
        <dbReference type="Proteomes" id="UP000020561"/>
    </source>
</evidence>
<sequence length="67" mass="7530">MAVHHQWVSPLGRVTRPSRWIDKLSGRANRIDKPFSSFRFEFLTEAAAVRASGLFVGMSTVQVIISL</sequence>
<dbReference type="AlphaFoldDB" id="X7YTD0"/>
<dbReference type="Proteomes" id="UP000020561">
    <property type="component" value="Unassembled WGS sequence"/>
</dbReference>
<comment type="caution">
    <text evidence="1">The sequence shown here is derived from an EMBL/GenBank/DDBJ whole genome shotgun (WGS) entry which is preliminary data.</text>
</comment>
<reference evidence="1 2" key="1">
    <citation type="submission" date="2013-12" db="EMBL/GenBank/DDBJ databases">
        <authorList>
            <person name="Brown-Elliot B."/>
            <person name="Wallace R."/>
            <person name="Lenaerts A."/>
            <person name="Ordway D."/>
            <person name="DeGroote M.A."/>
            <person name="Parker T."/>
            <person name="Sizemore C."/>
            <person name="Tallon L.J."/>
            <person name="Sadzewicz L.K."/>
            <person name="Sengamalay N."/>
            <person name="Fraser C.M."/>
            <person name="Hine E."/>
            <person name="Shefchek K.A."/>
            <person name="Das S.P."/>
            <person name="Tettelin H."/>
        </authorList>
    </citation>
    <scope>NUCLEOTIDE SEQUENCE [LARGE SCALE GENOMIC DNA]</scope>
    <source>
        <strain evidence="1 2">662</strain>
    </source>
</reference>
<protein>
    <submittedName>
        <fullName evidence="1">Uncharacterized protein</fullName>
    </submittedName>
</protein>
<accession>X7YTD0</accession>
<organism evidence="1 2">
    <name type="scientific">Mycobacterium kansasii 662</name>
    <dbReference type="NCBI Taxonomy" id="1299326"/>
    <lineage>
        <taxon>Bacteria</taxon>
        <taxon>Bacillati</taxon>
        <taxon>Actinomycetota</taxon>
        <taxon>Actinomycetes</taxon>
        <taxon>Mycobacteriales</taxon>
        <taxon>Mycobacteriaceae</taxon>
        <taxon>Mycobacterium</taxon>
    </lineage>
</organism>
<evidence type="ECO:0000313" key="1">
    <source>
        <dbReference type="EMBL" id="EUA10359.1"/>
    </source>
</evidence>
<dbReference type="EMBL" id="JAOA01000012">
    <property type="protein sequence ID" value="EUA10359.1"/>
    <property type="molecule type" value="Genomic_DNA"/>
</dbReference>